<reference evidence="1 2" key="1">
    <citation type="submission" date="2020-04" db="EMBL/GenBank/DDBJ databases">
        <title>Chryseobacterium sp. RP-3-3 sp. nov., isolated from Jeju soil.</title>
        <authorList>
            <person name="Dahal R.H."/>
        </authorList>
    </citation>
    <scope>NUCLEOTIDE SEQUENCE [LARGE SCALE GENOMIC DNA]</scope>
    <source>
        <strain evidence="1 2">RP-3-3</strain>
    </source>
</reference>
<protein>
    <submittedName>
        <fullName evidence="1">Uncharacterized protein</fullName>
    </submittedName>
</protein>
<dbReference type="AlphaFoldDB" id="A0A7Y0AQ91"/>
<dbReference type="InterPro" id="IPR015421">
    <property type="entry name" value="PyrdxlP-dep_Trfase_major"/>
</dbReference>
<dbReference type="Proteomes" id="UP000544054">
    <property type="component" value="Unassembled WGS sequence"/>
</dbReference>
<organism evidence="1 2">
    <name type="scientific">Chryseobacterium antibioticum</name>
    <dbReference type="NCBI Taxonomy" id="2728847"/>
    <lineage>
        <taxon>Bacteria</taxon>
        <taxon>Pseudomonadati</taxon>
        <taxon>Bacteroidota</taxon>
        <taxon>Flavobacteriia</taxon>
        <taxon>Flavobacteriales</taxon>
        <taxon>Weeksellaceae</taxon>
        <taxon>Chryseobacterium group</taxon>
        <taxon>Chryseobacterium</taxon>
    </lineage>
</organism>
<dbReference type="InterPro" id="IPR015422">
    <property type="entry name" value="PyrdxlP-dep_Trfase_small"/>
</dbReference>
<evidence type="ECO:0000313" key="1">
    <source>
        <dbReference type="EMBL" id="NML71483.1"/>
    </source>
</evidence>
<dbReference type="Gene3D" id="3.40.640.10">
    <property type="entry name" value="Type I PLP-dependent aspartate aminotransferase-like (Major domain)"/>
    <property type="match status" value="1"/>
</dbReference>
<name>A0A7Y0AQ91_9FLAO</name>
<gene>
    <name evidence="1" type="ORF">HHL23_16965</name>
</gene>
<dbReference type="EMBL" id="JABBGI010000024">
    <property type="protein sequence ID" value="NML71483.1"/>
    <property type="molecule type" value="Genomic_DNA"/>
</dbReference>
<accession>A0A7Y0AQ91</accession>
<dbReference type="Gene3D" id="3.90.1150.10">
    <property type="entry name" value="Aspartate Aminotransferase, domain 1"/>
    <property type="match status" value="1"/>
</dbReference>
<evidence type="ECO:0000313" key="2">
    <source>
        <dbReference type="Proteomes" id="UP000544054"/>
    </source>
</evidence>
<keyword evidence="2" id="KW-1185">Reference proteome</keyword>
<comment type="caution">
    <text evidence="1">The sequence shown here is derived from an EMBL/GenBank/DDBJ whole genome shotgun (WGS) entry which is preliminary data.</text>
</comment>
<proteinExistence type="predicted"/>
<sequence length="67" mass="8022">MKNELLTKGFLWNINGLASVFCSLLNDEKFIEEYNMCRMQYLQERNIFLEQMKTLPVKIYDSSANFF</sequence>